<evidence type="ECO:0000313" key="8">
    <source>
        <dbReference type="EMBL" id="OQP58558.1"/>
    </source>
</evidence>
<dbReference type="SMART" id="SM00382">
    <property type="entry name" value="AAA"/>
    <property type="match status" value="1"/>
</dbReference>
<dbReference type="EMBL" id="LWBP01000188">
    <property type="protein sequence ID" value="OQP58558.1"/>
    <property type="molecule type" value="Genomic_DNA"/>
</dbReference>
<sequence length="289" mass="32227">MIITAQNISYSIGKKPILHNLSFVMQPGEVTVVLGANGAGKSTLLRMLSGEQPPTAGSVLLNDKNIQALTPSQLARCRAVLSQQYMLNLPFSCEEIVMMGRYPHFNNHPAQADHDIVQQCMQEMQAAQFTGRLYQTLSGGEQQRVQMARVLAQLREVNAAEVTGKLLLLDEPTASLDCLHQQACLHKARDLAQQGYTVVVILHDLNLAAQFADKILLLKNGCLIKQGAMHEVLQPDCIADAYEMEVDTWHNENYRFPVLVPAIHRRTPVLKASNKNNKNEHNDKPFVKR</sequence>
<proteinExistence type="predicted"/>
<evidence type="ECO:0000256" key="3">
    <source>
        <dbReference type="ARBA" id="ARBA00022840"/>
    </source>
</evidence>
<dbReference type="InterPro" id="IPR017871">
    <property type="entry name" value="ABC_transporter-like_CS"/>
</dbReference>
<dbReference type="PANTHER" id="PTHR42794:SF1">
    <property type="entry name" value="HEMIN IMPORT ATP-BINDING PROTEIN HMUV"/>
    <property type="match status" value="1"/>
</dbReference>
<dbReference type="AlphaFoldDB" id="A0A1V9FJM2"/>
<keyword evidence="2" id="KW-0547">Nucleotide-binding</keyword>
<keyword evidence="4" id="KW-1278">Translocase</keyword>
<feature type="compositionally biased region" description="Basic and acidic residues" evidence="6">
    <location>
        <begin position="277"/>
        <end position="289"/>
    </location>
</feature>
<dbReference type="Proteomes" id="UP000192276">
    <property type="component" value="Unassembled WGS sequence"/>
</dbReference>
<comment type="function">
    <text evidence="5">Part of the ABC transporter complex HmuTUV involved in hemin import. Responsible for energy coupling to the transport system.</text>
</comment>
<evidence type="ECO:0000256" key="6">
    <source>
        <dbReference type="SAM" id="MobiDB-lite"/>
    </source>
</evidence>
<dbReference type="Gene3D" id="3.40.50.300">
    <property type="entry name" value="P-loop containing nucleotide triphosphate hydrolases"/>
    <property type="match status" value="1"/>
</dbReference>
<reference evidence="9" key="1">
    <citation type="submission" date="2016-04" db="EMBL/GenBank/DDBJ databases">
        <authorList>
            <person name="Chen L."/>
            <person name="Zhuang W."/>
            <person name="Wang G."/>
        </authorList>
    </citation>
    <scope>NUCLEOTIDE SEQUENCE [LARGE SCALE GENOMIC DNA]</scope>
    <source>
        <strain evidence="9">208</strain>
    </source>
</reference>
<dbReference type="GO" id="GO:0016887">
    <property type="term" value="F:ATP hydrolysis activity"/>
    <property type="evidence" value="ECO:0007669"/>
    <property type="project" value="InterPro"/>
</dbReference>
<dbReference type="InterPro" id="IPR003593">
    <property type="entry name" value="AAA+_ATPase"/>
</dbReference>
<dbReference type="STRING" id="550983.A4R26_03640"/>
<gene>
    <name evidence="8" type="ORF">A4R26_03640</name>
</gene>
<comment type="caution">
    <text evidence="8">The sequence shown here is derived from an EMBL/GenBank/DDBJ whole genome shotgun (WGS) entry which is preliminary data.</text>
</comment>
<dbReference type="PROSITE" id="PS00211">
    <property type="entry name" value="ABC_TRANSPORTER_1"/>
    <property type="match status" value="1"/>
</dbReference>
<keyword evidence="1" id="KW-0813">Transport</keyword>
<dbReference type="FunFam" id="3.40.50.300:FF:000134">
    <property type="entry name" value="Iron-enterobactin ABC transporter ATP-binding protein"/>
    <property type="match status" value="1"/>
</dbReference>
<evidence type="ECO:0000256" key="1">
    <source>
        <dbReference type="ARBA" id="ARBA00022448"/>
    </source>
</evidence>
<evidence type="ECO:0000259" key="7">
    <source>
        <dbReference type="PROSITE" id="PS50893"/>
    </source>
</evidence>
<keyword evidence="3" id="KW-0067">ATP-binding</keyword>
<evidence type="ECO:0000313" key="9">
    <source>
        <dbReference type="Proteomes" id="UP000192276"/>
    </source>
</evidence>
<dbReference type="Pfam" id="PF00005">
    <property type="entry name" value="ABC_tran"/>
    <property type="match status" value="1"/>
</dbReference>
<dbReference type="InterPro" id="IPR027417">
    <property type="entry name" value="P-loop_NTPase"/>
</dbReference>
<dbReference type="GO" id="GO:0005524">
    <property type="term" value="F:ATP binding"/>
    <property type="evidence" value="ECO:0007669"/>
    <property type="project" value="UniProtKB-KW"/>
</dbReference>
<keyword evidence="9" id="KW-1185">Reference proteome</keyword>
<organism evidence="8 9">
    <name type="scientific">Niastella populi</name>
    <dbReference type="NCBI Taxonomy" id="550983"/>
    <lineage>
        <taxon>Bacteria</taxon>
        <taxon>Pseudomonadati</taxon>
        <taxon>Bacteroidota</taxon>
        <taxon>Chitinophagia</taxon>
        <taxon>Chitinophagales</taxon>
        <taxon>Chitinophagaceae</taxon>
        <taxon>Niastella</taxon>
    </lineage>
</organism>
<name>A0A1V9FJM2_9BACT</name>
<dbReference type="NCBIfam" id="NF010068">
    <property type="entry name" value="PRK13548.1"/>
    <property type="match status" value="1"/>
</dbReference>
<protein>
    <recommendedName>
        <fullName evidence="7">ABC transporter domain-containing protein</fullName>
    </recommendedName>
</protein>
<dbReference type="InterPro" id="IPR003439">
    <property type="entry name" value="ABC_transporter-like_ATP-bd"/>
</dbReference>
<accession>A0A1V9FJM2</accession>
<evidence type="ECO:0000256" key="4">
    <source>
        <dbReference type="ARBA" id="ARBA00022967"/>
    </source>
</evidence>
<dbReference type="PANTHER" id="PTHR42794">
    <property type="entry name" value="HEMIN IMPORT ATP-BINDING PROTEIN HMUV"/>
    <property type="match status" value="1"/>
</dbReference>
<evidence type="ECO:0000256" key="2">
    <source>
        <dbReference type="ARBA" id="ARBA00022741"/>
    </source>
</evidence>
<dbReference type="PROSITE" id="PS50893">
    <property type="entry name" value="ABC_TRANSPORTER_2"/>
    <property type="match status" value="1"/>
</dbReference>
<dbReference type="OrthoDB" id="9806726at2"/>
<evidence type="ECO:0000256" key="5">
    <source>
        <dbReference type="ARBA" id="ARBA00037066"/>
    </source>
</evidence>
<feature type="domain" description="ABC transporter" evidence="7">
    <location>
        <begin position="3"/>
        <end position="245"/>
    </location>
</feature>
<dbReference type="RefSeq" id="WP_081166008.1">
    <property type="nucleotide sequence ID" value="NZ_LWBP01000188.1"/>
</dbReference>
<feature type="region of interest" description="Disordered" evidence="6">
    <location>
        <begin position="270"/>
        <end position="289"/>
    </location>
</feature>
<dbReference type="CDD" id="cd03214">
    <property type="entry name" value="ABC_Iron-Siderophores_B12_Hemin"/>
    <property type="match status" value="1"/>
</dbReference>
<dbReference type="SUPFAM" id="SSF52540">
    <property type="entry name" value="P-loop containing nucleoside triphosphate hydrolases"/>
    <property type="match status" value="1"/>
</dbReference>